<dbReference type="Proteomes" id="UP000499080">
    <property type="component" value="Unassembled WGS sequence"/>
</dbReference>
<dbReference type="EMBL" id="BGPR01036211">
    <property type="protein sequence ID" value="GBO11321.1"/>
    <property type="molecule type" value="Genomic_DNA"/>
</dbReference>
<evidence type="ECO:0000313" key="2">
    <source>
        <dbReference type="EMBL" id="GBO11321.1"/>
    </source>
</evidence>
<proteinExistence type="predicted"/>
<feature type="region of interest" description="Disordered" evidence="1">
    <location>
        <begin position="1"/>
        <end position="23"/>
    </location>
</feature>
<evidence type="ECO:0000313" key="3">
    <source>
        <dbReference type="Proteomes" id="UP000499080"/>
    </source>
</evidence>
<evidence type="ECO:0000256" key="1">
    <source>
        <dbReference type="SAM" id="MobiDB-lite"/>
    </source>
</evidence>
<dbReference type="AlphaFoldDB" id="A0A4Y2UGT5"/>
<organism evidence="2 3">
    <name type="scientific">Araneus ventricosus</name>
    <name type="common">Orbweaver spider</name>
    <name type="synonym">Epeira ventricosa</name>
    <dbReference type="NCBI Taxonomy" id="182803"/>
    <lineage>
        <taxon>Eukaryota</taxon>
        <taxon>Metazoa</taxon>
        <taxon>Ecdysozoa</taxon>
        <taxon>Arthropoda</taxon>
        <taxon>Chelicerata</taxon>
        <taxon>Arachnida</taxon>
        <taxon>Araneae</taxon>
        <taxon>Araneomorphae</taxon>
        <taxon>Entelegynae</taxon>
        <taxon>Araneoidea</taxon>
        <taxon>Araneidae</taxon>
        <taxon>Araneus</taxon>
    </lineage>
</organism>
<protein>
    <submittedName>
        <fullName evidence="2">Uncharacterized protein</fullName>
    </submittedName>
</protein>
<sequence>MVESDEDETSKRRTPATPDVAGKLPVEETVVRKSPIKELVEKGTETKAEGFIATAMVIQSEVMNFIDNIPNKKLSKDNRKMLREYMADFMSVITRQQAVMSMIVGKCHGQTNLIEDKLENFQNTNEESIQMNFAAATKI</sequence>
<name>A0A4Y2UGT5_ARAVE</name>
<keyword evidence="3" id="KW-1185">Reference proteome</keyword>
<accession>A0A4Y2UGT5</accession>
<gene>
    <name evidence="2" type="ORF">AVEN_228543_1</name>
</gene>
<reference evidence="2 3" key="1">
    <citation type="journal article" date="2019" name="Sci. Rep.">
        <title>Orb-weaving spider Araneus ventricosus genome elucidates the spidroin gene catalogue.</title>
        <authorList>
            <person name="Kono N."/>
            <person name="Nakamura H."/>
            <person name="Ohtoshi R."/>
            <person name="Moran D.A.P."/>
            <person name="Shinohara A."/>
            <person name="Yoshida Y."/>
            <person name="Fujiwara M."/>
            <person name="Mori M."/>
            <person name="Tomita M."/>
            <person name="Arakawa K."/>
        </authorList>
    </citation>
    <scope>NUCLEOTIDE SEQUENCE [LARGE SCALE GENOMIC DNA]</scope>
</reference>
<comment type="caution">
    <text evidence="2">The sequence shown here is derived from an EMBL/GenBank/DDBJ whole genome shotgun (WGS) entry which is preliminary data.</text>
</comment>